<reference evidence="7" key="7">
    <citation type="submission" date="2021-03" db="EMBL/GenBank/DDBJ databases">
        <title>Complete genome sequencing of Acinetobacter baumannii.</title>
        <authorList>
            <person name="Yadav B."/>
            <person name="Makwana N."/>
            <person name="Kharat A.S."/>
            <person name="Veeraraghavan B."/>
            <person name="Vijayakumar S."/>
            <person name="Priya M."/>
        </authorList>
    </citation>
    <scope>NUCLEOTIDE SEQUENCE</scope>
    <source>
        <strain evidence="7">KSK6</strain>
    </source>
</reference>
<evidence type="ECO:0000313" key="3">
    <source>
        <dbReference type="EMBL" id="NDW43074.1"/>
    </source>
</evidence>
<protein>
    <submittedName>
        <fullName evidence="4">Protein FilF</fullName>
    </submittedName>
</protein>
<dbReference type="Proteomes" id="UP000223291">
    <property type="component" value="Unassembled WGS sequence"/>
</dbReference>
<evidence type="ECO:0000313" key="8">
    <source>
        <dbReference type="EMBL" id="RTQ75046.1"/>
    </source>
</evidence>
<reference evidence="4 9" key="1">
    <citation type="submission" date="2016-05" db="EMBL/GenBank/DDBJ databases">
        <title>The evolution of Acinetobacter baumannii in vivo.</title>
        <authorList>
            <person name="Hua X."/>
            <person name="Yu Y."/>
        </authorList>
    </citation>
    <scope>NUCLEOTIDE SEQUENCE [LARGE SCALE GENOMIC DNA]</scope>
    <source>
        <strain evidence="4 9">XH647</strain>
    </source>
</reference>
<dbReference type="AlphaFoldDB" id="A0A090BE30"/>
<evidence type="ECO:0000313" key="10">
    <source>
        <dbReference type="Proteomes" id="UP000197394"/>
    </source>
</evidence>
<evidence type="ECO:0000313" key="7">
    <source>
        <dbReference type="EMBL" id="QTK42911.1"/>
    </source>
</evidence>
<evidence type="ECO:0000313" key="2">
    <source>
        <dbReference type="EMBL" id="MBD0221977.1"/>
    </source>
</evidence>
<name>A0A090BE30_ACIBA</name>
<dbReference type="Proteomes" id="UP000634608">
    <property type="component" value="Unassembled WGS sequence"/>
</dbReference>
<reference evidence="3 13" key="5">
    <citation type="submission" date="2020-02" db="EMBL/GenBank/DDBJ databases">
        <title>Whole genome shot-gun sequencing of clinical Carbapenem resistant A. baumannii.</title>
        <authorList>
            <person name="Veeraraghavan B."/>
            <person name="Mathur P."/>
            <person name="Vijayakumar S."/>
            <person name="Vasudevan K."/>
            <person name="Lincy M."/>
            <person name="Kirubananthan A."/>
        </authorList>
    </citation>
    <scope>NUCLEOTIDE SEQUENCE [LARGE SCALE GENOMIC DNA]</scope>
    <source>
        <strain evidence="3 13">SP816</strain>
    </source>
</reference>
<evidence type="ECO:0000313" key="12">
    <source>
        <dbReference type="Proteomes" id="UP000268239"/>
    </source>
</evidence>
<evidence type="ECO:0000313" key="13">
    <source>
        <dbReference type="Proteomes" id="UP000470018"/>
    </source>
</evidence>
<dbReference type="EMBL" id="CP072270">
    <property type="protein sequence ID" value="QTK42911.1"/>
    <property type="molecule type" value="Genomic_DNA"/>
</dbReference>
<feature type="signal peptide" evidence="1">
    <location>
        <begin position="1"/>
        <end position="20"/>
    </location>
</feature>
<dbReference type="Proteomes" id="UP000268239">
    <property type="component" value="Unassembled WGS sequence"/>
</dbReference>
<gene>
    <name evidence="4" type="ORF">A7M90_12865</name>
    <name evidence="5" type="ORF">CBE85_17885</name>
    <name evidence="6" type="ORF">CPI82_10360</name>
    <name evidence="8" type="ORF">EJ062_13410</name>
    <name evidence="3" type="ORF">G3N53_18560</name>
    <name evidence="2" type="ORF">IAG11_19100</name>
    <name evidence="7" type="ORF">J6E47_16145</name>
</gene>
<dbReference type="EMBL" id="NGKM01000026">
    <property type="protein sequence ID" value="OWK65185.1"/>
    <property type="molecule type" value="Genomic_DNA"/>
</dbReference>
<dbReference type="EMBL" id="JAAGTY010000036">
    <property type="protein sequence ID" value="NDW43074.1"/>
    <property type="molecule type" value="Genomic_DNA"/>
</dbReference>
<evidence type="ECO:0000256" key="1">
    <source>
        <dbReference type="SAM" id="SignalP"/>
    </source>
</evidence>
<feature type="chain" id="PRO_5015029772" evidence="1">
    <location>
        <begin position="21"/>
        <end position="641"/>
    </location>
</feature>
<dbReference type="Proteomes" id="UP000179937">
    <property type="component" value="Unassembled WGS sequence"/>
</dbReference>
<evidence type="ECO:0000313" key="11">
    <source>
        <dbReference type="Proteomes" id="UP000223291"/>
    </source>
</evidence>
<dbReference type="Proteomes" id="UP000664966">
    <property type="component" value="Chromosome"/>
</dbReference>
<dbReference type="Proteomes" id="UP000470018">
    <property type="component" value="Unassembled WGS sequence"/>
</dbReference>
<accession>A0A090BE30</accession>
<keyword evidence="1" id="KW-0732">Signal</keyword>
<dbReference type="EMBL" id="NXDV01000007">
    <property type="protein sequence ID" value="PHQ02630.1"/>
    <property type="molecule type" value="Genomic_DNA"/>
</dbReference>
<sequence length="641" mass="69191">MNKKILWPFALTTIALMLNGCGGGSSTINENPSNGSGGASSSGSCSVTNSDCLQFFLDYPIAGLNFTCSSTGSQSFITKASGNIVIGSCKVGDTATFYLQGAKNPRKVELGSVKLDSVSKIQMTVPPRLKVIDMAIGLTGQTPTSLSPSDPTIRVAMALVKVFQSIGLERGDNVVGDLQPTQFTEDKKNTLNVVLQNITATEWKNGAYVNLLKPWLDVSQISDEQAFDLITQLANLSLVGLYQSDYITLAKPNLVAENFYGCNLTNLKDCSKNSANTQHVFGNLFLLSDRQGYTFGYGLQWKGTSTTSSQLAIGAVLEVLTKAKPTQMIANAQTTWLDPIKTEIRSTQPFRLKTSNNTNEDLVIYQGKLLNDSLIAGHDSSYLALTNTETPNPQHYALWRQSVGTQNYNGSMDIYKVSPASFLLKDIFKTSKNVATGQTYIFPLYATLRFQFNTAGIAPIDLGIVVDEYGDIRTDIKPNATATDMSGQCGVVSDNTMIDNNGVQQYRIGTTGGTESSTNDKSVTVRMILAEPQLGNLNGIVVGLNSNVIQAIKETGSQSLTVSGAKINVANLLQGQASGANLTTYDNKTVNWLNPYAFYQQVYNNIENVSPAPTEAEKALGQRMAGTVTLRTADCYQIKTK</sequence>
<dbReference type="PATRIC" id="fig|470.1338.peg.2243"/>
<evidence type="ECO:0000313" key="5">
    <source>
        <dbReference type="EMBL" id="OWK65185.1"/>
    </source>
</evidence>
<dbReference type="EMBL" id="RXLU01000078">
    <property type="protein sequence ID" value="RTQ75046.1"/>
    <property type="molecule type" value="Genomic_DNA"/>
</dbReference>
<evidence type="ECO:0000313" key="6">
    <source>
        <dbReference type="EMBL" id="PHQ02630.1"/>
    </source>
</evidence>
<reference evidence="8 12" key="4">
    <citation type="submission" date="2018-12" db="EMBL/GenBank/DDBJ databases">
        <title>Draft Genome Sequences Human Pathogenic Acinetobacter baumannii Strains.</title>
        <authorList>
            <person name="Madhi M."/>
            <person name="Ronco T."/>
            <person name="Olsen R.H."/>
            <person name="Hassani A."/>
        </authorList>
    </citation>
    <scope>NUCLEOTIDE SEQUENCE [LARGE SCALE GENOMIC DNA]</scope>
    <source>
        <strain evidence="8 12">AB3</strain>
    </source>
</reference>
<reference evidence="2" key="6">
    <citation type="submission" date="2020-08" db="EMBL/GenBank/DDBJ databases">
        <title>Diversity of carbapenem-resistant Acinetobacter baumannii and bacteriophage-mediated spread of the Oxa23 carbapenemase.</title>
        <authorList>
            <person name="Abouelfetouh A."/>
            <person name="Mattock J."/>
            <person name="Turner D."/>
            <person name="Li E."/>
            <person name="Evans B.A."/>
        </authorList>
    </citation>
    <scope>NUCLEOTIDE SEQUENCE</scope>
    <source>
        <strain evidence="2">A86</strain>
    </source>
</reference>
<dbReference type="RefSeq" id="WP_001035110.1">
    <property type="nucleotide sequence ID" value="NZ_AP014649.1"/>
</dbReference>
<evidence type="ECO:0000313" key="9">
    <source>
        <dbReference type="Proteomes" id="UP000179937"/>
    </source>
</evidence>
<dbReference type="EMBL" id="JACSVK010000134">
    <property type="protein sequence ID" value="MBD0221977.1"/>
    <property type="molecule type" value="Genomic_DNA"/>
</dbReference>
<dbReference type="Proteomes" id="UP000197394">
    <property type="component" value="Unassembled WGS sequence"/>
</dbReference>
<reference evidence="5 10" key="2">
    <citation type="submission" date="2017-05" db="EMBL/GenBank/DDBJ databases">
        <title>Draft genome sequence of MDR A. baumannii AB360.</title>
        <authorList>
            <person name="Wareham D.W."/>
            <person name="Bean D.C."/>
        </authorList>
    </citation>
    <scope>NUCLEOTIDE SEQUENCE [LARGE SCALE GENOMIC DNA]</scope>
    <source>
        <strain evidence="5 10">AB360</strain>
    </source>
</reference>
<organism evidence="4 9">
    <name type="scientific">Acinetobacter baumannii</name>
    <dbReference type="NCBI Taxonomy" id="470"/>
    <lineage>
        <taxon>Bacteria</taxon>
        <taxon>Pseudomonadati</taxon>
        <taxon>Pseudomonadota</taxon>
        <taxon>Gammaproteobacteria</taxon>
        <taxon>Moraxellales</taxon>
        <taxon>Moraxellaceae</taxon>
        <taxon>Acinetobacter</taxon>
        <taxon>Acinetobacter calcoaceticus/baumannii complex</taxon>
    </lineage>
</organism>
<dbReference type="EMBL" id="LYKI01000004">
    <property type="protein sequence ID" value="OIG74631.1"/>
    <property type="molecule type" value="Genomic_DNA"/>
</dbReference>
<evidence type="ECO:0000313" key="4">
    <source>
        <dbReference type="EMBL" id="OIG74631.1"/>
    </source>
</evidence>
<reference evidence="6 11" key="3">
    <citation type="submission" date="2017-09" db="EMBL/GenBank/DDBJ databases">
        <title>Draft genome of Acinetobacter baumannii strain I43, a mercury resistant bacteria.</title>
        <authorList>
            <person name="Siqueira K.A."/>
            <person name="Mello I.S."/>
            <person name="Mendes T.A."/>
            <person name="Soares M.A."/>
        </authorList>
    </citation>
    <scope>NUCLEOTIDE SEQUENCE [LARGE SCALE GENOMIC DNA]</scope>
    <source>
        <strain evidence="6 11">I43</strain>
    </source>
</reference>
<proteinExistence type="predicted"/>